<dbReference type="PANTHER" id="PTHR36836">
    <property type="entry name" value="COLANIC ACID BIOSYNTHESIS PROTEIN WCAK"/>
    <property type="match status" value="1"/>
</dbReference>
<dbReference type="AlphaFoldDB" id="A0A939HB90"/>
<dbReference type="PANTHER" id="PTHR36836:SF1">
    <property type="entry name" value="COLANIC ACID BIOSYNTHESIS PROTEIN WCAK"/>
    <property type="match status" value="1"/>
</dbReference>
<keyword evidence="3" id="KW-1185">Reference proteome</keyword>
<accession>A0A939HB90</accession>
<dbReference type="Proteomes" id="UP000664164">
    <property type="component" value="Unassembled WGS sequence"/>
</dbReference>
<reference evidence="2" key="1">
    <citation type="submission" date="2021-03" db="EMBL/GenBank/DDBJ databases">
        <title>A new species, PO-11, isolated from a karst cave deposit.</title>
        <authorList>
            <person name="Zhaoxiaoyong W."/>
        </authorList>
    </citation>
    <scope>NUCLEOTIDE SEQUENCE</scope>
    <source>
        <strain evidence="2">PO-11</strain>
    </source>
</reference>
<comment type="caution">
    <text evidence="2">The sequence shown here is derived from an EMBL/GenBank/DDBJ whole genome shotgun (WGS) entry which is preliminary data.</text>
</comment>
<evidence type="ECO:0000313" key="3">
    <source>
        <dbReference type="Proteomes" id="UP000664164"/>
    </source>
</evidence>
<protein>
    <submittedName>
        <fullName evidence="2">Polysaccharide pyruvyl transferase family protein</fullName>
    </submittedName>
</protein>
<evidence type="ECO:0000313" key="2">
    <source>
        <dbReference type="EMBL" id="MBO1267722.1"/>
    </source>
</evidence>
<dbReference type="EMBL" id="JAFNLL010000012">
    <property type="protein sequence ID" value="MBO1267722.1"/>
    <property type="molecule type" value="Genomic_DNA"/>
</dbReference>
<keyword evidence="2" id="KW-0808">Transferase</keyword>
<dbReference type="InterPro" id="IPR007345">
    <property type="entry name" value="Polysacch_pyruvyl_Trfase"/>
</dbReference>
<dbReference type="Pfam" id="PF04230">
    <property type="entry name" value="PS_pyruv_trans"/>
    <property type="match status" value="1"/>
</dbReference>
<evidence type="ECO:0000259" key="1">
    <source>
        <dbReference type="Pfam" id="PF04230"/>
    </source>
</evidence>
<organism evidence="2 3">
    <name type="scientific">Arthrobacter cavernae</name>
    <dbReference type="NCBI Taxonomy" id="2817681"/>
    <lineage>
        <taxon>Bacteria</taxon>
        <taxon>Bacillati</taxon>
        <taxon>Actinomycetota</taxon>
        <taxon>Actinomycetes</taxon>
        <taxon>Micrococcales</taxon>
        <taxon>Micrococcaceae</taxon>
        <taxon>Arthrobacter</taxon>
    </lineage>
</organism>
<name>A0A939HB90_9MICC</name>
<dbReference type="GO" id="GO:0016740">
    <property type="term" value="F:transferase activity"/>
    <property type="evidence" value="ECO:0007669"/>
    <property type="project" value="UniProtKB-KW"/>
</dbReference>
<proteinExistence type="predicted"/>
<gene>
    <name evidence="2" type="ORF">J1902_06955</name>
</gene>
<feature type="domain" description="Polysaccharide pyruvyl transferase" evidence="1">
    <location>
        <begin position="87"/>
        <end position="288"/>
    </location>
</feature>
<sequence>MEATLYALHGPVTVLATSESALVIPEADRERVRFESIAGFTYLPPLLRIPAAIRFVRILAAGRSLSVIGADLMDGAYNAGASLARSSGLWLAAKQGIPSVLLGCSWAGSAVPTCTLALKRAGAAGAHLNFRDAISQRRAAASGIAGARLTSDIVFGDVRIESTHRLSSFVETSRNEGRRVALVNASGLVGKRIDQKGEYVDIVKSLLSSHFSVILLPHVFRSTGDDLHECQGILEALNEPGVMLVDSMLRPSEIRALCRDSDLVVTGRMHLAVMALGQGVVPITLGTHGKVEGLYQHFDGLDFCVEPTVGFGQRVVDLWPEAMTQDSLWTRSLPAVVSLSQGNFVLQAPDLSPSESQ</sequence>